<dbReference type="SUPFAM" id="SSF89872">
    <property type="entry name" value="Inhibitor of vertebrate lysozyme, Ivy"/>
    <property type="match status" value="1"/>
</dbReference>
<proteinExistence type="predicted"/>
<accession>A0A644YNG2</accession>
<reference evidence="1" key="1">
    <citation type="submission" date="2019-08" db="EMBL/GenBank/DDBJ databases">
        <authorList>
            <person name="Kucharzyk K."/>
            <person name="Murdoch R.W."/>
            <person name="Higgins S."/>
            <person name="Loffler F."/>
        </authorList>
    </citation>
    <scope>NUCLEOTIDE SEQUENCE</scope>
</reference>
<dbReference type="AlphaFoldDB" id="A0A644YNG2"/>
<evidence type="ECO:0008006" key="2">
    <source>
        <dbReference type="Google" id="ProtNLM"/>
    </source>
</evidence>
<dbReference type="InterPro" id="IPR036501">
    <property type="entry name" value="Inhibitor_vert_lysozyme_sf"/>
</dbReference>
<dbReference type="EMBL" id="VSSQ01005707">
    <property type="protein sequence ID" value="MPM30135.1"/>
    <property type="molecule type" value="Genomic_DNA"/>
</dbReference>
<gene>
    <name evidence="1" type="ORF">SDC9_76679</name>
</gene>
<name>A0A644YNG2_9ZZZZ</name>
<dbReference type="Gene3D" id="3.40.1420.10">
    <property type="entry name" value="Inhibitor of vertebrate lysozyme"/>
    <property type="match status" value="1"/>
</dbReference>
<dbReference type="Pfam" id="PF08816">
    <property type="entry name" value="Ivy"/>
    <property type="match status" value="1"/>
</dbReference>
<sequence length="157" mass="17637">MLMLAVAAVLISCGQKSPAGSDDNNGKADEQTASGKTEEANLDFLKKYDGKYAYEVHLFEKKIFADRLSKLIGEDNFKTVQSWDTEMPMEYRDNIFVAEGCKPHDCGSNNYIVVYDFSEDAMYAGILTKDEAATFSENGKSSERVEKWKPFVPDFVK</sequence>
<evidence type="ECO:0000313" key="1">
    <source>
        <dbReference type="EMBL" id="MPM30135.1"/>
    </source>
</evidence>
<comment type="caution">
    <text evidence="1">The sequence shown here is derived from an EMBL/GenBank/DDBJ whole genome shotgun (WGS) entry which is preliminary data.</text>
</comment>
<organism evidence="1">
    <name type="scientific">bioreactor metagenome</name>
    <dbReference type="NCBI Taxonomy" id="1076179"/>
    <lineage>
        <taxon>unclassified sequences</taxon>
        <taxon>metagenomes</taxon>
        <taxon>ecological metagenomes</taxon>
    </lineage>
</organism>
<protein>
    <recommendedName>
        <fullName evidence="2">Inhibitor of vertebrate lysozyme</fullName>
    </recommendedName>
</protein>